<evidence type="ECO:0000313" key="3">
    <source>
        <dbReference type="Proteomes" id="UP000199642"/>
    </source>
</evidence>
<dbReference type="InterPro" id="IPR045749">
    <property type="entry name" value="DUF6090"/>
</dbReference>
<name>A0A1I2Q3K2_9BACT</name>
<reference evidence="3" key="1">
    <citation type="submission" date="2016-10" db="EMBL/GenBank/DDBJ databases">
        <authorList>
            <person name="Varghese N."/>
            <person name="Submissions S."/>
        </authorList>
    </citation>
    <scope>NUCLEOTIDE SEQUENCE [LARGE SCALE GENOMIC DNA]</scope>
    <source>
        <strain evidence="3">DSM 19315</strain>
    </source>
</reference>
<evidence type="ECO:0000313" key="2">
    <source>
        <dbReference type="EMBL" id="SFG22500.1"/>
    </source>
</evidence>
<dbReference type="OrthoDB" id="820591at2"/>
<evidence type="ECO:0000256" key="1">
    <source>
        <dbReference type="SAM" id="Phobius"/>
    </source>
</evidence>
<keyword evidence="1" id="KW-0812">Transmembrane</keyword>
<feature type="transmembrane region" description="Helical" evidence="1">
    <location>
        <begin position="28"/>
        <end position="49"/>
    </location>
</feature>
<dbReference type="EMBL" id="FOPC01000002">
    <property type="protein sequence ID" value="SFG22500.1"/>
    <property type="molecule type" value="Genomic_DNA"/>
</dbReference>
<dbReference type="RefSeq" id="WP_092788820.1">
    <property type="nucleotide sequence ID" value="NZ_FOPC01000002.1"/>
</dbReference>
<dbReference type="Pfam" id="PF19578">
    <property type="entry name" value="DUF6090"/>
    <property type="match status" value="1"/>
</dbReference>
<organism evidence="2 3">
    <name type="scientific">Algoriphagus hitonicola</name>
    <dbReference type="NCBI Taxonomy" id="435880"/>
    <lineage>
        <taxon>Bacteria</taxon>
        <taxon>Pseudomonadati</taxon>
        <taxon>Bacteroidota</taxon>
        <taxon>Cytophagia</taxon>
        <taxon>Cytophagales</taxon>
        <taxon>Cyclobacteriaceae</taxon>
        <taxon>Algoriphagus</taxon>
    </lineage>
</organism>
<dbReference type="Proteomes" id="UP000199642">
    <property type="component" value="Unassembled WGS sequence"/>
</dbReference>
<sequence length="267" mass="30459">MITIFRKIRQKLLADLPSSKAGNRVTRYLVYAFGEIFLVVIGILIALSINTWNSGRLENNEELNTLKALKEDIFQSKVNVESTLINQTRVVNYCSILLTALLEENQTLNPDTLGKYIYRGALSYWKVEPTNGTYDALISSGKTGLIKNPKLNRLLAEYATELKYGFEDEVESMELTARLTEKSAVYAPTLGFALLKEFKLIDSEKYYNAKVLDRAKSQLMGDRIFHGILVKKSILENNRLDYHESIFTKLNEILGLIDQELDLKDKF</sequence>
<gene>
    <name evidence="2" type="ORF">SAMN04487988_10282</name>
</gene>
<keyword evidence="1" id="KW-0472">Membrane</keyword>
<dbReference type="AlphaFoldDB" id="A0A1I2Q3K2"/>
<accession>A0A1I2Q3K2</accession>
<dbReference type="STRING" id="435880.SAMN04487988_10282"/>
<keyword evidence="1" id="KW-1133">Transmembrane helix</keyword>
<protein>
    <submittedName>
        <fullName evidence="2">Uncharacterized protein</fullName>
    </submittedName>
</protein>
<keyword evidence="3" id="KW-1185">Reference proteome</keyword>
<proteinExistence type="predicted"/>